<gene>
    <name evidence="3" type="ORF">GCM10012280_61170</name>
</gene>
<accession>A0A917ZY23</accession>
<dbReference type="Gene3D" id="3.40.50.300">
    <property type="entry name" value="P-loop containing nucleotide triphosphate hydrolases"/>
    <property type="match status" value="1"/>
</dbReference>
<evidence type="ECO:0000259" key="2">
    <source>
        <dbReference type="Pfam" id="PF01656"/>
    </source>
</evidence>
<feature type="compositionally biased region" description="Low complexity" evidence="1">
    <location>
        <begin position="43"/>
        <end position="65"/>
    </location>
</feature>
<protein>
    <recommendedName>
        <fullName evidence="2">CobQ/CobB/MinD/ParA nucleotide binding domain-containing protein</fullName>
    </recommendedName>
</protein>
<name>A0A917ZY23_9ACTN</name>
<dbReference type="InterPro" id="IPR050625">
    <property type="entry name" value="ParA/MinD_ATPase"/>
</dbReference>
<dbReference type="PANTHER" id="PTHR43384">
    <property type="entry name" value="SEPTUM SITE-DETERMINING PROTEIN MIND HOMOLOG, CHLOROPLASTIC-RELATED"/>
    <property type="match status" value="1"/>
</dbReference>
<dbReference type="EMBL" id="BMMS01000036">
    <property type="protein sequence ID" value="GGO98018.1"/>
    <property type="molecule type" value="Genomic_DNA"/>
</dbReference>
<feature type="region of interest" description="Disordered" evidence="1">
    <location>
        <begin position="1"/>
        <end position="220"/>
    </location>
</feature>
<keyword evidence="4" id="KW-1185">Reference proteome</keyword>
<sequence length="557" mass="57926">MSEPDLDDLPPNTAAWTPAPPTRPGDPGQPGPVLPPPPPGAVPYPVASEPAPASPSAGPAQPGGENIMDILQSILGSAPAHGATDESRPVGEHASPGEPAVPGAAGSEGEDDELPPEAALLPPPVRSFAPPAAEPPPPVRQESAPAPAPVPGRPAHGAPHPVPATAPATQPAAPSPIPAAPPAPPVAPAPPPAPMPPVSEAQGFPSAQHLPPQPASANPYAGHYQVHHLTAPAAGPAAVQGFPHAAQPASAAPDAPAPAPRQGWRRAVYRASGGRVKPSLSAAERTQLDRLARLRTPVSGRPYRVAVTSIKGGVGKTTTSAMLALTLAEYREDSTVVLDANPHAGTLADRLLGERVMPTVRDLVNAEIRERTRNPAGLTVPDRIHQYLGQARRLRVAASEQDTEISDAFDESQYRIAQEVLTRVFDIVVTDSGTGMKHSAMSGTLSCTDRLVVIAAPRYDAARRAAKTLDEVYSRGFPHLVSEAVVVITKDAPKAAGIDTDVLIDYFQQFCTTVVTIPYDEHLYTGGTIDYDEVSPATRGAYMDLAALVADGFAYRR</sequence>
<dbReference type="GO" id="GO:0009898">
    <property type="term" value="C:cytoplasmic side of plasma membrane"/>
    <property type="evidence" value="ECO:0007669"/>
    <property type="project" value="TreeGrafter"/>
</dbReference>
<dbReference type="Pfam" id="PF01656">
    <property type="entry name" value="CbiA"/>
    <property type="match status" value="1"/>
</dbReference>
<evidence type="ECO:0000313" key="4">
    <source>
        <dbReference type="Proteomes" id="UP000641932"/>
    </source>
</evidence>
<feature type="compositionally biased region" description="Pro residues" evidence="1">
    <location>
        <begin position="18"/>
        <end position="42"/>
    </location>
</feature>
<feature type="compositionally biased region" description="Low complexity" evidence="1">
    <location>
        <begin position="153"/>
        <end position="172"/>
    </location>
</feature>
<dbReference type="GO" id="GO:0016887">
    <property type="term" value="F:ATP hydrolysis activity"/>
    <property type="evidence" value="ECO:0007669"/>
    <property type="project" value="TreeGrafter"/>
</dbReference>
<reference evidence="3" key="2">
    <citation type="submission" date="2020-09" db="EMBL/GenBank/DDBJ databases">
        <authorList>
            <person name="Sun Q."/>
            <person name="Zhou Y."/>
        </authorList>
    </citation>
    <scope>NUCLEOTIDE SEQUENCE</scope>
    <source>
        <strain evidence="3">CGMCC 4.7201</strain>
    </source>
</reference>
<dbReference type="SUPFAM" id="SSF52540">
    <property type="entry name" value="P-loop containing nucleoside triphosphate hydrolases"/>
    <property type="match status" value="1"/>
</dbReference>
<dbReference type="Proteomes" id="UP000641932">
    <property type="component" value="Unassembled WGS sequence"/>
</dbReference>
<dbReference type="GO" id="GO:0005829">
    <property type="term" value="C:cytosol"/>
    <property type="evidence" value="ECO:0007669"/>
    <property type="project" value="TreeGrafter"/>
</dbReference>
<feature type="compositionally biased region" description="Pro residues" evidence="1">
    <location>
        <begin position="173"/>
        <end position="197"/>
    </location>
</feature>
<dbReference type="InterPro" id="IPR027417">
    <property type="entry name" value="P-loop_NTPase"/>
</dbReference>
<feature type="compositionally biased region" description="Low complexity" evidence="1">
    <location>
        <begin position="243"/>
        <end position="254"/>
    </location>
</feature>
<evidence type="ECO:0000256" key="1">
    <source>
        <dbReference type="SAM" id="MobiDB-lite"/>
    </source>
</evidence>
<feature type="domain" description="CobQ/CobB/MinD/ParA nucleotide binding" evidence="2">
    <location>
        <begin position="305"/>
        <end position="398"/>
    </location>
</feature>
<dbReference type="GO" id="GO:0051782">
    <property type="term" value="P:negative regulation of cell division"/>
    <property type="evidence" value="ECO:0007669"/>
    <property type="project" value="TreeGrafter"/>
</dbReference>
<dbReference type="GO" id="GO:0005524">
    <property type="term" value="F:ATP binding"/>
    <property type="evidence" value="ECO:0007669"/>
    <property type="project" value="TreeGrafter"/>
</dbReference>
<comment type="caution">
    <text evidence="3">The sequence shown here is derived from an EMBL/GenBank/DDBJ whole genome shotgun (WGS) entry which is preliminary data.</text>
</comment>
<feature type="region of interest" description="Disordered" evidence="1">
    <location>
        <begin position="242"/>
        <end position="262"/>
    </location>
</feature>
<dbReference type="AlphaFoldDB" id="A0A917ZY23"/>
<dbReference type="PANTHER" id="PTHR43384:SF14">
    <property type="entry name" value="ESX-1 SECRETION-ASSOCIATED PROTEIN ESPI"/>
    <property type="match status" value="1"/>
</dbReference>
<reference evidence="3" key="1">
    <citation type="journal article" date="2014" name="Int. J. Syst. Evol. Microbiol.">
        <title>Complete genome sequence of Corynebacterium casei LMG S-19264T (=DSM 44701T), isolated from a smear-ripened cheese.</title>
        <authorList>
            <consortium name="US DOE Joint Genome Institute (JGI-PGF)"/>
            <person name="Walter F."/>
            <person name="Albersmeier A."/>
            <person name="Kalinowski J."/>
            <person name="Ruckert C."/>
        </authorList>
    </citation>
    <scope>NUCLEOTIDE SEQUENCE</scope>
    <source>
        <strain evidence="3">CGMCC 4.7201</strain>
    </source>
</reference>
<proteinExistence type="predicted"/>
<organism evidence="3 4">
    <name type="scientific">Wenjunlia tyrosinilytica</name>
    <dbReference type="NCBI Taxonomy" id="1544741"/>
    <lineage>
        <taxon>Bacteria</taxon>
        <taxon>Bacillati</taxon>
        <taxon>Actinomycetota</taxon>
        <taxon>Actinomycetes</taxon>
        <taxon>Kitasatosporales</taxon>
        <taxon>Streptomycetaceae</taxon>
        <taxon>Wenjunlia</taxon>
    </lineage>
</organism>
<evidence type="ECO:0000313" key="3">
    <source>
        <dbReference type="EMBL" id="GGO98018.1"/>
    </source>
</evidence>
<dbReference type="InterPro" id="IPR002586">
    <property type="entry name" value="CobQ/CobB/MinD/ParA_Nub-bd_dom"/>
</dbReference>
<dbReference type="RefSeq" id="WP_189135080.1">
    <property type="nucleotide sequence ID" value="NZ_BMMS01000036.1"/>
</dbReference>